<evidence type="ECO:0000256" key="1">
    <source>
        <dbReference type="ARBA" id="ARBA00004418"/>
    </source>
</evidence>
<dbReference type="PROSITE" id="PS00194">
    <property type="entry name" value="THIOREDOXIN_1"/>
    <property type="match status" value="1"/>
</dbReference>
<dbReference type="Proteomes" id="UP000020077">
    <property type="component" value="Unassembled WGS sequence"/>
</dbReference>
<dbReference type="PANTHER" id="PTHR35891">
    <property type="entry name" value="THIOL:DISULFIDE INTERCHANGE PROTEIN DSBA"/>
    <property type="match status" value="1"/>
</dbReference>
<dbReference type="InterPro" id="IPR036249">
    <property type="entry name" value="Thioredoxin-like_sf"/>
</dbReference>
<evidence type="ECO:0000313" key="10">
    <source>
        <dbReference type="EMBL" id="KFB72229.1"/>
    </source>
</evidence>
<evidence type="ECO:0000256" key="8">
    <source>
        <dbReference type="PIRSR" id="PIRSR001488-1"/>
    </source>
</evidence>
<keyword evidence="5 7" id="KW-1015">Disulfide bond</keyword>
<evidence type="ECO:0000256" key="4">
    <source>
        <dbReference type="ARBA" id="ARBA00022764"/>
    </source>
</evidence>
<dbReference type="GO" id="GO:0015036">
    <property type="term" value="F:disulfide oxidoreductase activity"/>
    <property type="evidence" value="ECO:0007669"/>
    <property type="project" value="UniProtKB-ARBA"/>
</dbReference>
<evidence type="ECO:0000259" key="9">
    <source>
        <dbReference type="PROSITE" id="PS51352"/>
    </source>
</evidence>
<feature type="disulfide bond" description="Redox-active" evidence="8">
    <location>
        <begin position="58"/>
        <end position="61"/>
    </location>
</feature>
<sequence>MHRARSGWLLAITLAMLAVILPVRAELAVGRDYLPIVPAQMTDTPAKIEVIEFFSYGCPHCSEFHPIVGKWAAALPSDVTFKRVPVTFGRPQWASLARLFYALEATGDLARLDNAVFDALHKAGSKLYDDKSITEWVTGQGIDARKFTEAYNSFSVVSKAKRADQMVQAYKIQGVPAMAVDGKYLVTGKEIKGLADLPALTDQVIGMARSDRKKK</sequence>
<evidence type="ECO:0000256" key="7">
    <source>
        <dbReference type="PIRNR" id="PIRNR001488"/>
    </source>
</evidence>
<organism evidence="10 11">
    <name type="scientific">Candidatus Accumulibacter phosphatis</name>
    <dbReference type="NCBI Taxonomy" id="327160"/>
    <lineage>
        <taxon>Bacteria</taxon>
        <taxon>Pseudomonadati</taxon>
        <taxon>Pseudomonadota</taxon>
        <taxon>Betaproteobacteria</taxon>
        <taxon>Candidatus Accumulibacter</taxon>
    </lineage>
</organism>
<keyword evidence="4 7" id="KW-0574">Periplasm</keyword>
<evidence type="ECO:0000313" key="11">
    <source>
        <dbReference type="Proteomes" id="UP000020077"/>
    </source>
</evidence>
<evidence type="ECO:0000256" key="5">
    <source>
        <dbReference type="ARBA" id="ARBA00023157"/>
    </source>
</evidence>
<dbReference type="PIRSF" id="PIRSF001488">
    <property type="entry name" value="Tdi_protein"/>
    <property type="match status" value="1"/>
</dbReference>
<dbReference type="PROSITE" id="PS51352">
    <property type="entry name" value="THIOREDOXIN_2"/>
    <property type="match status" value="1"/>
</dbReference>
<accession>A0A080M589</accession>
<dbReference type="PANTHER" id="PTHR35891:SF3">
    <property type="entry name" value="THIOL:DISULFIDE INTERCHANGE PROTEIN DSBL"/>
    <property type="match status" value="1"/>
</dbReference>
<name>A0A080M589_9PROT</name>
<comment type="caution">
    <text evidence="10">The sequence shown here is derived from an EMBL/GenBank/DDBJ whole genome shotgun (WGS) entry which is preliminary data.</text>
</comment>
<dbReference type="EMBL" id="JDVG02000420">
    <property type="protein sequence ID" value="KFB72229.1"/>
    <property type="molecule type" value="Genomic_DNA"/>
</dbReference>
<dbReference type="InterPro" id="IPR001853">
    <property type="entry name" value="DSBA-like_thioredoxin_dom"/>
</dbReference>
<keyword evidence="3" id="KW-0732">Signal</keyword>
<dbReference type="SUPFAM" id="SSF52833">
    <property type="entry name" value="Thioredoxin-like"/>
    <property type="match status" value="1"/>
</dbReference>
<protein>
    <recommendedName>
        <fullName evidence="7">Thiol:disulfide interchange protein</fullName>
    </recommendedName>
</protein>
<evidence type="ECO:0000256" key="6">
    <source>
        <dbReference type="ARBA" id="ARBA00023284"/>
    </source>
</evidence>
<evidence type="ECO:0000256" key="3">
    <source>
        <dbReference type="ARBA" id="ARBA00022729"/>
    </source>
</evidence>
<evidence type="ECO:0000256" key="2">
    <source>
        <dbReference type="ARBA" id="ARBA00005791"/>
    </source>
</evidence>
<dbReference type="InterPro" id="IPR017937">
    <property type="entry name" value="Thioredoxin_CS"/>
</dbReference>
<gene>
    <name evidence="10" type="primary">dsbA</name>
    <name evidence="10" type="ORF">AW09_002587</name>
</gene>
<dbReference type="AlphaFoldDB" id="A0A080M589"/>
<dbReference type="GO" id="GO:0042597">
    <property type="term" value="C:periplasmic space"/>
    <property type="evidence" value="ECO:0007669"/>
    <property type="project" value="UniProtKB-SubCell"/>
</dbReference>
<dbReference type="CDD" id="cd03019">
    <property type="entry name" value="DsbA_DsbA"/>
    <property type="match status" value="1"/>
</dbReference>
<reference evidence="10 11" key="1">
    <citation type="submission" date="2014-02" db="EMBL/GenBank/DDBJ databases">
        <title>Expanding our view of genomic diversity in Candidatus Accumulibacter clades.</title>
        <authorList>
            <person name="Skennerton C.T."/>
            <person name="Barr J.J."/>
            <person name="Slater F.R."/>
            <person name="Bond P.L."/>
            <person name="Tyson G.W."/>
        </authorList>
    </citation>
    <scope>NUCLEOTIDE SEQUENCE [LARGE SCALE GENOMIC DNA]</scope>
    <source>
        <strain evidence="11">BA-91</strain>
    </source>
</reference>
<dbReference type="Pfam" id="PF01323">
    <property type="entry name" value="DSBA"/>
    <property type="match status" value="1"/>
</dbReference>
<dbReference type="InterPro" id="IPR050824">
    <property type="entry name" value="Thiol_disulfide_DsbA"/>
</dbReference>
<dbReference type="InterPro" id="IPR023205">
    <property type="entry name" value="DsbA/DsbL"/>
</dbReference>
<comment type="similarity">
    <text evidence="2">Belongs to the thioredoxin family. DsbA subfamily.</text>
</comment>
<proteinExistence type="inferred from homology"/>
<dbReference type="InterPro" id="IPR013766">
    <property type="entry name" value="Thioredoxin_domain"/>
</dbReference>
<dbReference type="Gene3D" id="3.40.30.10">
    <property type="entry name" value="Glutaredoxin"/>
    <property type="match status" value="1"/>
</dbReference>
<comment type="subcellular location">
    <subcellularLocation>
        <location evidence="1 7">Periplasm</location>
    </subcellularLocation>
</comment>
<keyword evidence="6" id="KW-0676">Redox-active center</keyword>
<feature type="domain" description="Thioredoxin" evidence="9">
    <location>
        <begin position="14"/>
        <end position="156"/>
    </location>
</feature>